<evidence type="ECO:0000313" key="3">
    <source>
        <dbReference type="Proteomes" id="UP001141552"/>
    </source>
</evidence>
<dbReference type="Proteomes" id="UP001141552">
    <property type="component" value="Unassembled WGS sequence"/>
</dbReference>
<evidence type="ECO:0000313" key="2">
    <source>
        <dbReference type="EMBL" id="KAJ4841403.1"/>
    </source>
</evidence>
<name>A0A9Q0G1B9_9ROSI</name>
<feature type="region of interest" description="Disordered" evidence="1">
    <location>
        <begin position="42"/>
        <end position="82"/>
    </location>
</feature>
<dbReference type="PROSITE" id="PS51257">
    <property type="entry name" value="PROKAR_LIPOPROTEIN"/>
    <property type="match status" value="1"/>
</dbReference>
<dbReference type="Pfam" id="PF04759">
    <property type="entry name" value="DUF617"/>
    <property type="match status" value="1"/>
</dbReference>
<evidence type="ECO:0008006" key="4">
    <source>
        <dbReference type="Google" id="ProtNLM"/>
    </source>
</evidence>
<proteinExistence type="predicted"/>
<dbReference type="EMBL" id="JAKUCV010002783">
    <property type="protein sequence ID" value="KAJ4841403.1"/>
    <property type="molecule type" value="Genomic_DNA"/>
</dbReference>
<accession>A0A9Q0G1B9</accession>
<dbReference type="GO" id="GO:0010274">
    <property type="term" value="P:hydrotropism"/>
    <property type="evidence" value="ECO:0007669"/>
    <property type="project" value="InterPro"/>
</dbReference>
<organism evidence="2 3">
    <name type="scientific">Turnera subulata</name>
    <dbReference type="NCBI Taxonomy" id="218843"/>
    <lineage>
        <taxon>Eukaryota</taxon>
        <taxon>Viridiplantae</taxon>
        <taxon>Streptophyta</taxon>
        <taxon>Embryophyta</taxon>
        <taxon>Tracheophyta</taxon>
        <taxon>Spermatophyta</taxon>
        <taxon>Magnoliopsida</taxon>
        <taxon>eudicotyledons</taxon>
        <taxon>Gunneridae</taxon>
        <taxon>Pentapetalae</taxon>
        <taxon>rosids</taxon>
        <taxon>fabids</taxon>
        <taxon>Malpighiales</taxon>
        <taxon>Passifloraceae</taxon>
        <taxon>Turnera</taxon>
    </lineage>
</organism>
<dbReference type="InterPro" id="IPR006460">
    <property type="entry name" value="MIZ1-like_pln"/>
</dbReference>
<comment type="caution">
    <text evidence="2">The sequence shown here is derived from an EMBL/GenBank/DDBJ whole genome shotgun (WGS) entry which is preliminary data.</text>
</comment>
<reference evidence="2" key="2">
    <citation type="journal article" date="2023" name="Plants (Basel)">
        <title>Annotation of the Turnera subulata (Passifloraceae) Draft Genome Reveals the S-Locus Evolved after the Divergence of Turneroideae from Passifloroideae in a Stepwise Manner.</title>
        <authorList>
            <person name="Henning P.M."/>
            <person name="Roalson E.H."/>
            <person name="Mir W."/>
            <person name="McCubbin A.G."/>
            <person name="Shore J.S."/>
        </authorList>
    </citation>
    <scope>NUCLEOTIDE SEQUENCE</scope>
    <source>
        <strain evidence="2">F60SS</strain>
    </source>
</reference>
<dbReference type="AlphaFoldDB" id="A0A9Q0G1B9"/>
<sequence>MTKIDSLRRCLLPCFSPPTTTSSSCSATAIVTATTTTTKKRISSSLRDDLDHPLTTQVPQTQDQDQEDSVSPDQIFAASAGPLPPPRRSRTMVIGTIFGHRHGHVWLCIQHNRLSAKPLLLLELSIATHQLVKEMQCGLVRIAFESARPDLTSCPLRSVPAWTMFCNGKRVGFAARRRASEQNRLMLKTMQSITVGAGVIPAGFGSSDSEDIIYMRANYEHVVGSADSEAFHLMNLEECPGQELSVFLMRTR</sequence>
<protein>
    <recommendedName>
        <fullName evidence="4">Protein MIZU-KUSSEI 1</fullName>
    </recommendedName>
</protein>
<dbReference type="PANTHER" id="PTHR31276:SF6">
    <property type="entry name" value="PROTEIN MIZU-KUSSEI 1"/>
    <property type="match status" value="1"/>
</dbReference>
<gene>
    <name evidence="2" type="ORF">Tsubulata_036141</name>
</gene>
<dbReference type="PANTHER" id="PTHR31276">
    <property type="match status" value="1"/>
</dbReference>
<dbReference type="OrthoDB" id="774785at2759"/>
<dbReference type="NCBIfam" id="TIGR01570">
    <property type="entry name" value="A_thal_3588"/>
    <property type="match status" value="1"/>
</dbReference>
<evidence type="ECO:0000256" key="1">
    <source>
        <dbReference type="SAM" id="MobiDB-lite"/>
    </source>
</evidence>
<keyword evidence="3" id="KW-1185">Reference proteome</keyword>
<reference evidence="2" key="1">
    <citation type="submission" date="2022-02" db="EMBL/GenBank/DDBJ databases">
        <authorList>
            <person name="Henning P.M."/>
            <person name="McCubbin A.G."/>
            <person name="Shore J.S."/>
        </authorList>
    </citation>
    <scope>NUCLEOTIDE SEQUENCE</scope>
    <source>
        <strain evidence="2">F60SS</strain>
        <tissue evidence="2">Leaves</tissue>
    </source>
</reference>